<organism evidence="7 10">
    <name type="scientific">Myxococcus fulvus</name>
    <dbReference type="NCBI Taxonomy" id="33"/>
    <lineage>
        <taxon>Bacteria</taxon>
        <taxon>Pseudomonadati</taxon>
        <taxon>Myxococcota</taxon>
        <taxon>Myxococcia</taxon>
        <taxon>Myxococcales</taxon>
        <taxon>Cystobacterineae</taxon>
        <taxon>Myxococcaceae</taxon>
        <taxon>Myxococcus</taxon>
    </lineage>
</organism>
<dbReference type="EMBL" id="FOIB01000006">
    <property type="protein sequence ID" value="SEU21468.1"/>
    <property type="molecule type" value="Genomic_DNA"/>
</dbReference>
<feature type="transmembrane region" description="Helical" evidence="6">
    <location>
        <begin position="242"/>
        <end position="264"/>
    </location>
</feature>
<dbReference type="Pfam" id="PF03706">
    <property type="entry name" value="LPG_synthase_TM"/>
    <property type="match status" value="1"/>
</dbReference>
<dbReference type="STRING" id="1334629.MFUL124B02_29970"/>
<dbReference type="OrthoDB" id="5379725at2"/>
<evidence type="ECO:0000256" key="2">
    <source>
        <dbReference type="ARBA" id="ARBA00022475"/>
    </source>
</evidence>
<dbReference type="PANTHER" id="PTHR39087">
    <property type="entry name" value="UPF0104 MEMBRANE PROTEIN MJ1595"/>
    <property type="match status" value="1"/>
</dbReference>
<dbReference type="InterPro" id="IPR022791">
    <property type="entry name" value="L-PG_synthase/AglD"/>
</dbReference>
<reference evidence="8 9" key="1">
    <citation type="submission" date="2016-10" db="EMBL/GenBank/DDBJ databases">
        <authorList>
            <person name="Varghese N."/>
            <person name="Submissions S."/>
        </authorList>
    </citation>
    <scope>NUCLEOTIDE SEQUENCE [LARGE SCALE GENOMIC DNA]</scope>
    <source>
        <strain evidence="8 9">DSM 16525</strain>
    </source>
</reference>
<keyword evidence="5 6" id="KW-0472">Membrane</keyword>
<evidence type="ECO:0000256" key="4">
    <source>
        <dbReference type="ARBA" id="ARBA00022989"/>
    </source>
</evidence>
<evidence type="ECO:0000256" key="6">
    <source>
        <dbReference type="SAM" id="Phobius"/>
    </source>
</evidence>
<evidence type="ECO:0000313" key="7">
    <source>
        <dbReference type="EMBL" id="GEN08294.1"/>
    </source>
</evidence>
<dbReference type="Proteomes" id="UP000183760">
    <property type="component" value="Unassembled WGS sequence"/>
</dbReference>
<feature type="transmembrane region" description="Helical" evidence="6">
    <location>
        <begin position="319"/>
        <end position="339"/>
    </location>
</feature>
<dbReference type="EMBL" id="BJXR01000027">
    <property type="protein sequence ID" value="GEN08294.1"/>
    <property type="molecule type" value="Genomic_DNA"/>
</dbReference>
<dbReference type="RefSeq" id="WP_074956194.1">
    <property type="nucleotide sequence ID" value="NZ_BJXR01000027.1"/>
</dbReference>
<evidence type="ECO:0000256" key="1">
    <source>
        <dbReference type="ARBA" id="ARBA00004651"/>
    </source>
</evidence>
<proteinExistence type="predicted"/>
<gene>
    <name evidence="7" type="ORF">MFU01_33310</name>
    <name evidence="8" type="ORF">SAMN05443572_106280</name>
</gene>
<dbReference type="AlphaFoldDB" id="A0A511T2B4"/>
<keyword evidence="3 6" id="KW-0812">Transmembrane</keyword>
<dbReference type="GO" id="GO:0005886">
    <property type="term" value="C:plasma membrane"/>
    <property type="evidence" value="ECO:0007669"/>
    <property type="project" value="UniProtKB-SubCell"/>
</dbReference>
<keyword evidence="9" id="KW-1185">Reference proteome</keyword>
<comment type="subcellular location">
    <subcellularLocation>
        <location evidence="1">Cell membrane</location>
        <topology evidence="1">Multi-pass membrane protein</topology>
    </subcellularLocation>
</comment>
<feature type="transmembrane region" description="Helical" evidence="6">
    <location>
        <begin position="68"/>
        <end position="88"/>
    </location>
</feature>
<evidence type="ECO:0000313" key="10">
    <source>
        <dbReference type="Proteomes" id="UP000321514"/>
    </source>
</evidence>
<keyword evidence="4 6" id="KW-1133">Transmembrane helix</keyword>
<name>A0A511T2B4_MYXFU</name>
<feature type="transmembrane region" description="Helical" evidence="6">
    <location>
        <begin position="184"/>
        <end position="204"/>
    </location>
</feature>
<sequence length="371" mass="39739">MKAPPRRSKSAWPRPSAKGLSLPKVLLGVVGLVLSAVLLSTAFFHWNPKGPGPLLQPRFPLDDFLRDLPGHLVWLLPFVLLQGSIIPLRAVQWQSTLRKRVPFRERYHLVAIGAFVHNALPGKLGDILRSFLLSRTERIPFLRCLGTVAVGKLMEFAALMMLVTLSLLGPFGSTLTRFQGQLKVAVSLCVGLVALVVLLAHWSLPLANALHRRHRFPRLEGFLHHVSDGLGSARSFIGMGKVLFFSLGPVLASALAYGLALHGIGISGGLFAGAVVLGAISLGQALPGVPAGMGIYYFVTSWAARSLGATPEDAAAFATLTHLGTVFSQAGVGAVSVYVRKIRIRDLRKGGSLAREAAQHVAHEAVEPAPQ</sequence>
<comment type="caution">
    <text evidence="7">The sequence shown here is derived from an EMBL/GenBank/DDBJ whole genome shotgun (WGS) entry which is preliminary data.</text>
</comment>
<evidence type="ECO:0000256" key="3">
    <source>
        <dbReference type="ARBA" id="ARBA00022692"/>
    </source>
</evidence>
<dbReference type="Proteomes" id="UP000321514">
    <property type="component" value="Unassembled WGS sequence"/>
</dbReference>
<evidence type="ECO:0000256" key="5">
    <source>
        <dbReference type="ARBA" id="ARBA00023136"/>
    </source>
</evidence>
<keyword evidence="2" id="KW-1003">Cell membrane</keyword>
<protein>
    <submittedName>
        <fullName evidence="7">Uncharacterized protein</fullName>
    </submittedName>
</protein>
<feature type="transmembrane region" description="Helical" evidence="6">
    <location>
        <begin position="153"/>
        <end position="172"/>
    </location>
</feature>
<accession>A0A511T2B4</accession>
<evidence type="ECO:0000313" key="8">
    <source>
        <dbReference type="EMBL" id="SEU21468.1"/>
    </source>
</evidence>
<reference evidence="7 10" key="2">
    <citation type="submission" date="2019-07" db="EMBL/GenBank/DDBJ databases">
        <title>Whole genome shotgun sequence of Myxococcus fulvus NBRC 100333.</title>
        <authorList>
            <person name="Hosoyama A."/>
            <person name="Uohara A."/>
            <person name="Ohji S."/>
            <person name="Ichikawa N."/>
        </authorList>
    </citation>
    <scope>NUCLEOTIDE SEQUENCE [LARGE SCALE GENOMIC DNA]</scope>
    <source>
        <strain evidence="7 10">NBRC 100333</strain>
    </source>
</reference>
<dbReference type="PANTHER" id="PTHR39087:SF2">
    <property type="entry name" value="UPF0104 MEMBRANE PROTEIN MJ1595"/>
    <property type="match status" value="1"/>
</dbReference>
<evidence type="ECO:0000313" key="9">
    <source>
        <dbReference type="Proteomes" id="UP000183760"/>
    </source>
</evidence>